<evidence type="ECO:0000313" key="1">
    <source>
        <dbReference type="EMBL" id="QNR65124.1"/>
    </source>
</evidence>
<accession>A0A7H0Y216</accession>
<dbReference type="Proteomes" id="UP000516384">
    <property type="component" value="Chromosome"/>
</dbReference>
<proteinExistence type="predicted"/>
<sequence>MDIMSVYKRAQNDKAILTIEYDYDDRGPRFDSEHLGSMVFWHRRYSLGDEHEYKDGNDFFIKLLKEMGRSERTLYRMNSRQELFKVLETEYVILPVYLYDHGNLTISTTPFHCPWDSGQIGYVYVSNKKIREEYDVKRITKNLRLQVLSILQNEVEIYDHYLRGDVYKFILKDLDGKIIDSSDGFYGSNHHTNGIAECISIEYEDLIKEIG</sequence>
<reference evidence="1 2" key="1">
    <citation type="submission" date="2020-09" db="EMBL/GenBank/DDBJ databases">
        <title>Characterization of Paenibacillus peoriae strain ZF390 with broad-spectrum antimicrobial activity as a potential biocontrol agent.</title>
        <authorList>
            <person name="Li L."/>
            <person name="Zhao Y."/>
            <person name="Li B."/>
            <person name="Xie X."/>
        </authorList>
    </citation>
    <scope>NUCLEOTIDE SEQUENCE [LARGE SCALE GENOMIC DNA]</scope>
    <source>
        <strain evidence="1 2">ZF390</strain>
    </source>
</reference>
<gene>
    <name evidence="1" type="ORF">IAQ67_14485</name>
</gene>
<name>A0A7H0Y216_9BACL</name>
<protein>
    <submittedName>
        <fullName evidence="1">Uncharacterized protein</fullName>
    </submittedName>
</protein>
<organism evidence="1 2">
    <name type="scientific">Paenibacillus peoriae</name>
    <dbReference type="NCBI Taxonomy" id="59893"/>
    <lineage>
        <taxon>Bacteria</taxon>
        <taxon>Bacillati</taxon>
        <taxon>Bacillota</taxon>
        <taxon>Bacilli</taxon>
        <taxon>Bacillales</taxon>
        <taxon>Paenibacillaceae</taxon>
        <taxon>Paenibacillus</taxon>
    </lineage>
</organism>
<dbReference type="EMBL" id="CP061172">
    <property type="protein sequence ID" value="QNR65124.1"/>
    <property type="molecule type" value="Genomic_DNA"/>
</dbReference>
<evidence type="ECO:0000313" key="2">
    <source>
        <dbReference type="Proteomes" id="UP000516384"/>
    </source>
</evidence>
<dbReference type="AlphaFoldDB" id="A0A7H0Y216"/>